<keyword evidence="3" id="KW-1185">Reference proteome</keyword>
<feature type="transmembrane region" description="Helical" evidence="1">
    <location>
        <begin position="7"/>
        <end position="27"/>
    </location>
</feature>
<protein>
    <submittedName>
        <fullName evidence="2">Uncharacterized protein</fullName>
    </submittedName>
</protein>
<keyword evidence="1" id="KW-0812">Transmembrane</keyword>
<dbReference type="AlphaFoldDB" id="A0A8X6XRI6"/>
<keyword evidence="1" id="KW-1133">Transmembrane helix</keyword>
<evidence type="ECO:0000313" key="2">
    <source>
        <dbReference type="EMBL" id="GFY58882.1"/>
    </source>
</evidence>
<sequence length="74" mass="8032">MIFSESLLLENALFLMGYGLLVIEIFVGDSVTAPSLDDCSALLPNTFCPFLRCTFAKEDVRDPLLGSILYGALA</sequence>
<dbReference type="Proteomes" id="UP000886998">
    <property type="component" value="Unassembled WGS sequence"/>
</dbReference>
<proteinExistence type="predicted"/>
<evidence type="ECO:0000256" key="1">
    <source>
        <dbReference type="SAM" id="Phobius"/>
    </source>
</evidence>
<keyword evidence="1" id="KW-0472">Membrane</keyword>
<name>A0A8X6XRI6_9ARAC</name>
<organism evidence="2 3">
    <name type="scientific">Trichonephila inaurata madagascariensis</name>
    <dbReference type="NCBI Taxonomy" id="2747483"/>
    <lineage>
        <taxon>Eukaryota</taxon>
        <taxon>Metazoa</taxon>
        <taxon>Ecdysozoa</taxon>
        <taxon>Arthropoda</taxon>
        <taxon>Chelicerata</taxon>
        <taxon>Arachnida</taxon>
        <taxon>Araneae</taxon>
        <taxon>Araneomorphae</taxon>
        <taxon>Entelegynae</taxon>
        <taxon>Araneoidea</taxon>
        <taxon>Nephilidae</taxon>
        <taxon>Trichonephila</taxon>
        <taxon>Trichonephila inaurata</taxon>
    </lineage>
</organism>
<comment type="caution">
    <text evidence="2">The sequence shown here is derived from an EMBL/GenBank/DDBJ whole genome shotgun (WGS) entry which is preliminary data.</text>
</comment>
<accession>A0A8X6XRI6</accession>
<evidence type="ECO:0000313" key="3">
    <source>
        <dbReference type="Proteomes" id="UP000886998"/>
    </source>
</evidence>
<dbReference type="EMBL" id="BMAV01012310">
    <property type="protein sequence ID" value="GFY58882.1"/>
    <property type="molecule type" value="Genomic_DNA"/>
</dbReference>
<reference evidence="2" key="1">
    <citation type="submission" date="2020-08" db="EMBL/GenBank/DDBJ databases">
        <title>Multicomponent nature underlies the extraordinary mechanical properties of spider dragline silk.</title>
        <authorList>
            <person name="Kono N."/>
            <person name="Nakamura H."/>
            <person name="Mori M."/>
            <person name="Yoshida Y."/>
            <person name="Ohtoshi R."/>
            <person name="Malay A.D."/>
            <person name="Moran D.A.P."/>
            <person name="Tomita M."/>
            <person name="Numata K."/>
            <person name="Arakawa K."/>
        </authorList>
    </citation>
    <scope>NUCLEOTIDE SEQUENCE</scope>
</reference>
<gene>
    <name evidence="2" type="ORF">TNIN_338591</name>
</gene>